<dbReference type="NCBIfam" id="TIGR00879">
    <property type="entry name" value="SP"/>
    <property type="match status" value="1"/>
</dbReference>
<dbReference type="SUPFAM" id="SSF103473">
    <property type="entry name" value="MFS general substrate transporter"/>
    <property type="match status" value="1"/>
</dbReference>
<feature type="transmembrane region" description="Helical" evidence="6">
    <location>
        <begin position="305"/>
        <end position="324"/>
    </location>
</feature>
<comment type="caution">
    <text evidence="9">The sequence shown here is derived from an EMBL/GenBank/DDBJ whole genome shotgun (WGS) entry which is preliminary data.</text>
</comment>
<keyword evidence="3 6" id="KW-1133">Transmembrane helix</keyword>
<dbReference type="GO" id="GO:0016020">
    <property type="term" value="C:membrane"/>
    <property type="evidence" value="ECO:0007669"/>
    <property type="project" value="UniProtKB-SubCell"/>
</dbReference>
<feature type="domain" description="Major facilitator superfamily (MFS) profile" evidence="8">
    <location>
        <begin position="10"/>
        <end position="460"/>
    </location>
</feature>
<dbReference type="PROSITE" id="PS00217">
    <property type="entry name" value="SUGAR_TRANSPORT_2"/>
    <property type="match status" value="1"/>
</dbReference>
<dbReference type="AlphaFoldDB" id="A0A226ELT6"/>
<sequence length="529" mass="58712">MGLTFFLCFSIFAAVLGMLQFGYNTGVINAPKKEIENFMKTAWEERNGEAMTENKLENLYSVFVSIFAIGGMLGGFSGGIFANRFGRKGGLLLNNLLGIGGGILLGVTKSTNFYELLILGRFIIGVNCGLSTSLVPMYVSEIAPLNLRGALGTVNQLAVTVGLLVSQVLGIEQLLGTEEHWPLLLGLAVVPPGLQLLLLPMCPESPRYLLLTLSREDEARSALKRFRATTNVEEDVEEMRAEQRAHSQEERISMLQLLRSRSLRMPLLIAVVMQLSQQLSGINAVFYFSSTLFQWAGLDLTSAKFATIGIGAIMVGMTLVSIMLMDRAGRRTLHLYGLGGMFIFSIFITISLLIKQFFAMFQDVLDWVSYLAVIFTLAFVVFFAVGPGSIPWMITAELFSQGPRPAAMSIAVLMNWFCNWLVGTFFLRVKMLLGNYVFLPFSVLLAFFWVFTYNKVPETKNRTFEEIANFFKRNANRAPTEEDRIYGMLNCVNTTGHPGGGGPESSALIEEKLQPPAESCEEEYDYNNL</sequence>
<dbReference type="InterPro" id="IPR036259">
    <property type="entry name" value="MFS_trans_sf"/>
</dbReference>
<comment type="similarity">
    <text evidence="5">Belongs to the major facilitator superfamily. Sugar transporter (TC 2.A.1.1) family.</text>
</comment>
<dbReference type="InterPro" id="IPR005828">
    <property type="entry name" value="MFS_sugar_transport-like"/>
</dbReference>
<protein>
    <submittedName>
        <fullName evidence="9">Glucose transporter type 1</fullName>
    </submittedName>
</protein>
<evidence type="ECO:0000256" key="7">
    <source>
        <dbReference type="SAM" id="SignalP"/>
    </source>
</evidence>
<dbReference type="OrthoDB" id="4540492at2759"/>
<evidence type="ECO:0000259" key="8">
    <source>
        <dbReference type="PROSITE" id="PS50850"/>
    </source>
</evidence>
<feature type="transmembrane region" description="Helical" evidence="6">
    <location>
        <begin position="406"/>
        <end position="427"/>
    </location>
</feature>
<name>A0A226ELT6_FOLCA</name>
<dbReference type="Proteomes" id="UP000198287">
    <property type="component" value="Unassembled WGS sequence"/>
</dbReference>
<dbReference type="InterPro" id="IPR005829">
    <property type="entry name" value="Sugar_transporter_CS"/>
</dbReference>
<dbReference type="PANTHER" id="PTHR23503:SF128">
    <property type="entry name" value="GLUCOSE TRANSPORTER TYPE 1"/>
    <property type="match status" value="1"/>
</dbReference>
<evidence type="ECO:0000313" key="10">
    <source>
        <dbReference type="Proteomes" id="UP000198287"/>
    </source>
</evidence>
<evidence type="ECO:0000256" key="1">
    <source>
        <dbReference type="ARBA" id="ARBA00004141"/>
    </source>
</evidence>
<keyword evidence="4 6" id="KW-0472">Membrane</keyword>
<feature type="transmembrane region" description="Helical" evidence="6">
    <location>
        <begin position="267"/>
        <end position="293"/>
    </location>
</feature>
<evidence type="ECO:0000313" key="9">
    <source>
        <dbReference type="EMBL" id="OXA58097.1"/>
    </source>
</evidence>
<keyword evidence="5" id="KW-0813">Transport</keyword>
<proteinExistence type="inferred from homology"/>
<dbReference type="PROSITE" id="PS00216">
    <property type="entry name" value="SUGAR_TRANSPORT_1"/>
    <property type="match status" value="1"/>
</dbReference>
<gene>
    <name evidence="9" type="ORF">Fcan01_06892</name>
</gene>
<dbReference type="InterPro" id="IPR003663">
    <property type="entry name" value="Sugar/inositol_transpt"/>
</dbReference>
<dbReference type="EMBL" id="LNIX01000003">
    <property type="protein sequence ID" value="OXA58097.1"/>
    <property type="molecule type" value="Genomic_DNA"/>
</dbReference>
<keyword evidence="2 6" id="KW-0812">Transmembrane</keyword>
<dbReference type="Gene3D" id="1.20.1250.20">
    <property type="entry name" value="MFS general substrate transporter like domains"/>
    <property type="match status" value="1"/>
</dbReference>
<reference evidence="9 10" key="1">
    <citation type="submission" date="2015-12" db="EMBL/GenBank/DDBJ databases">
        <title>The genome of Folsomia candida.</title>
        <authorList>
            <person name="Faddeeva A."/>
            <person name="Derks M.F."/>
            <person name="Anvar Y."/>
            <person name="Smit S."/>
            <person name="Van Straalen N."/>
            <person name="Roelofs D."/>
        </authorList>
    </citation>
    <scope>NUCLEOTIDE SEQUENCE [LARGE SCALE GENOMIC DNA]</scope>
    <source>
        <strain evidence="9 10">VU population</strain>
        <tissue evidence="9">Whole body</tissue>
    </source>
</reference>
<dbReference type="Pfam" id="PF00083">
    <property type="entry name" value="Sugar_tr"/>
    <property type="match status" value="1"/>
</dbReference>
<feature type="transmembrane region" description="Helical" evidence="6">
    <location>
        <begin position="89"/>
        <end position="107"/>
    </location>
</feature>
<feature type="signal peptide" evidence="7">
    <location>
        <begin position="1"/>
        <end position="17"/>
    </location>
</feature>
<evidence type="ECO:0000256" key="3">
    <source>
        <dbReference type="ARBA" id="ARBA00022989"/>
    </source>
</evidence>
<accession>A0A226ELT6</accession>
<comment type="subcellular location">
    <subcellularLocation>
        <location evidence="1">Membrane</location>
        <topology evidence="1">Multi-pass membrane protein</topology>
    </subcellularLocation>
</comment>
<dbReference type="InterPro" id="IPR020846">
    <property type="entry name" value="MFS_dom"/>
</dbReference>
<feature type="transmembrane region" description="Helical" evidence="6">
    <location>
        <begin position="59"/>
        <end position="82"/>
    </location>
</feature>
<keyword evidence="10" id="KW-1185">Reference proteome</keyword>
<evidence type="ECO:0000256" key="4">
    <source>
        <dbReference type="ARBA" id="ARBA00023136"/>
    </source>
</evidence>
<dbReference type="GO" id="GO:0015149">
    <property type="term" value="F:hexose transmembrane transporter activity"/>
    <property type="evidence" value="ECO:0007669"/>
    <property type="project" value="TreeGrafter"/>
</dbReference>
<evidence type="ECO:0000256" key="5">
    <source>
        <dbReference type="RuleBase" id="RU003346"/>
    </source>
</evidence>
<feature type="transmembrane region" description="Helical" evidence="6">
    <location>
        <begin position="433"/>
        <end position="452"/>
    </location>
</feature>
<organism evidence="9 10">
    <name type="scientific">Folsomia candida</name>
    <name type="common">Springtail</name>
    <dbReference type="NCBI Taxonomy" id="158441"/>
    <lineage>
        <taxon>Eukaryota</taxon>
        <taxon>Metazoa</taxon>
        <taxon>Ecdysozoa</taxon>
        <taxon>Arthropoda</taxon>
        <taxon>Hexapoda</taxon>
        <taxon>Collembola</taxon>
        <taxon>Entomobryomorpha</taxon>
        <taxon>Isotomoidea</taxon>
        <taxon>Isotomidae</taxon>
        <taxon>Proisotominae</taxon>
        <taxon>Folsomia</taxon>
    </lineage>
</organism>
<dbReference type="OMA" id="GVFVYYM"/>
<dbReference type="PROSITE" id="PS50850">
    <property type="entry name" value="MFS"/>
    <property type="match status" value="1"/>
</dbReference>
<feature type="transmembrane region" description="Helical" evidence="6">
    <location>
        <begin position="113"/>
        <end position="138"/>
    </location>
</feature>
<keyword evidence="9" id="KW-0762">Sugar transport</keyword>
<evidence type="ECO:0000256" key="6">
    <source>
        <dbReference type="SAM" id="Phobius"/>
    </source>
</evidence>
<dbReference type="PRINTS" id="PR00171">
    <property type="entry name" value="SUGRTRNSPORT"/>
</dbReference>
<dbReference type="InterPro" id="IPR045263">
    <property type="entry name" value="GLUT"/>
</dbReference>
<dbReference type="FunFam" id="1.20.1250.20:FF:000029">
    <property type="entry name" value="solute carrier family 2, facilitated glucose transporter member 4"/>
    <property type="match status" value="1"/>
</dbReference>
<evidence type="ECO:0000256" key="2">
    <source>
        <dbReference type="ARBA" id="ARBA00022692"/>
    </source>
</evidence>
<keyword evidence="7" id="KW-0732">Signal</keyword>
<dbReference type="PANTHER" id="PTHR23503">
    <property type="entry name" value="SOLUTE CARRIER FAMILY 2"/>
    <property type="match status" value="1"/>
</dbReference>
<feature type="transmembrane region" description="Helical" evidence="6">
    <location>
        <begin position="336"/>
        <end position="358"/>
    </location>
</feature>
<feature type="chain" id="PRO_5013302429" evidence="7">
    <location>
        <begin position="18"/>
        <end position="529"/>
    </location>
</feature>
<feature type="transmembrane region" description="Helical" evidence="6">
    <location>
        <begin position="370"/>
        <end position="394"/>
    </location>
</feature>